<dbReference type="GO" id="GO:0042597">
    <property type="term" value="C:periplasmic space"/>
    <property type="evidence" value="ECO:0007669"/>
    <property type="project" value="UniProtKB-ARBA"/>
</dbReference>
<dbReference type="SUPFAM" id="SSF53850">
    <property type="entry name" value="Periplasmic binding protein-like II"/>
    <property type="match status" value="1"/>
</dbReference>
<gene>
    <name evidence="8" type="ORF">DQX05_25500</name>
</gene>
<dbReference type="InterPro" id="IPR000914">
    <property type="entry name" value="SBP_5_dom"/>
</dbReference>
<dbReference type="Gene3D" id="3.90.76.10">
    <property type="entry name" value="Dipeptide-binding Protein, Domain 1"/>
    <property type="match status" value="1"/>
</dbReference>
<evidence type="ECO:0000256" key="4">
    <source>
        <dbReference type="ARBA" id="ARBA00022729"/>
    </source>
</evidence>
<accession>A0A3A3GCH5</accession>
<dbReference type="GO" id="GO:0043190">
    <property type="term" value="C:ATP-binding cassette (ABC) transporter complex"/>
    <property type="evidence" value="ECO:0007669"/>
    <property type="project" value="InterPro"/>
</dbReference>
<dbReference type="InterPro" id="IPR023765">
    <property type="entry name" value="SBP_5_CS"/>
</dbReference>
<feature type="chain" id="PRO_5038707611" evidence="6">
    <location>
        <begin position="22"/>
        <end position="594"/>
    </location>
</feature>
<comment type="caution">
    <text evidence="8">The sequence shown here is derived from an EMBL/GenBank/DDBJ whole genome shotgun (WGS) entry which is preliminary data.</text>
</comment>
<evidence type="ECO:0000256" key="1">
    <source>
        <dbReference type="ARBA" id="ARBA00004193"/>
    </source>
</evidence>
<evidence type="ECO:0000259" key="7">
    <source>
        <dbReference type="Pfam" id="PF00496"/>
    </source>
</evidence>
<evidence type="ECO:0000256" key="3">
    <source>
        <dbReference type="ARBA" id="ARBA00022448"/>
    </source>
</evidence>
<evidence type="ECO:0000256" key="6">
    <source>
        <dbReference type="SAM" id="SignalP"/>
    </source>
</evidence>
<proteinExistence type="inferred from homology"/>
<dbReference type="GO" id="GO:0015833">
    <property type="term" value="P:peptide transport"/>
    <property type="evidence" value="ECO:0007669"/>
    <property type="project" value="TreeGrafter"/>
</dbReference>
<dbReference type="PIRSF" id="PIRSF002741">
    <property type="entry name" value="MppA"/>
    <property type="match status" value="1"/>
</dbReference>
<dbReference type="InterPro" id="IPR030678">
    <property type="entry name" value="Peptide/Ni-bd"/>
</dbReference>
<dbReference type="Proteomes" id="UP000266177">
    <property type="component" value="Unassembled WGS sequence"/>
</dbReference>
<dbReference type="CDD" id="cd08504">
    <property type="entry name" value="PBP2_OppA"/>
    <property type="match status" value="1"/>
</dbReference>
<name>A0A3A3GCH5_PANTH</name>
<feature type="region of interest" description="Disordered" evidence="5">
    <location>
        <begin position="26"/>
        <end position="55"/>
    </location>
</feature>
<protein>
    <submittedName>
        <fullName evidence="8">Peptide ABC transporter substrate-binding protein</fullName>
    </submittedName>
</protein>
<dbReference type="OrthoDB" id="9796817at2"/>
<dbReference type="Gene3D" id="3.40.190.10">
    <property type="entry name" value="Periplasmic binding protein-like II"/>
    <property type="match status" value="1"/>
</dbReference>
<dbReference type="AlphaFoldDB" id="A0A3A3GCH5"/>
<dbReference type="GO" id="GO:1904680">
    <property type="term" value="F:peptide transmembrane transporter activity"/>
    <property type="evidence" value="ECO:0007669"/>
    <property type="project" value="TreeGrafter"/>
</dbReference>
<feature type="signal peptide" evidence="6">
    <location>
        <begin position="1"/>
        <end position="21"/>
    </location>
</feature>
<dbReference type="InterPro" id="IPR039424">
    <property type="entry name" value="SBP_5"/>
</dbReference>
<comment type="subcellular location">
    <subcellularLocation>
        <location evidence="1">Cell membrane</location>
        <topology evidence="1">Lipid-anchor</topology>
    </subcellularLocation>
</comment>
<feature type="domain" description="Solute-binding protein family 5" evidence="7">
    <location>
        <begin position="104"/>
        <end position="507"/>
    </location>
</feature>
<organism evidence="8 9">
    <name type="scientific">Paenibacillus thiaminolyticus</name>
    <name type="common">Bacillus thiaminolyticus</name>
    <dbReference type="NCBI Taxonomy" id="49283"/>
    <lineage>
        <taxon>Bacteria</taxon>
        <taxon>Bacillati</taxon>
        <taxon>Bacillota</taxon>
        <taxon>Bacilli</taxon>
        <taxon>Bacillales</taxon>
        <taxon>Paenibacillaceae</taxon>
        <taxon>Paenibacillus</taxon>
    </lineage>
</organism>
<dbReference type="PROSITE" id="PS01040">
    <property type="entry name" value="SBP_BACTERIAL_5"/>
    <property type="match status" value="1"/>
</dbReference>
<evidence type="ECO:0000313" key="9">
    <source>
        <dbReference type="Proteomes" id="UP000266177"/>
    </source>
</evidence>
<reference evidence="8 9" key="1">
    <citation type="submission" date="2018-09" db="EMBL/GenBank/DDBJ databases">
        <title>Paenibacillus SK2017-BO5.</title>
        <authorList>
            <person name="Piskunova J.V."/>
            <person name="Dubiley S.A."/>
            <person name="Severinov K.V."/>
        </authorList>
    </citation>
    <scope>NUCLEOTIDE SEQUENCE [LARGE SCALE GENOMIC DNA]</scope>
    <source>
        <strain evidence="8 9">BO5</strain>
    </source>
</reference>
<evidence type="ECO:0000256" key="2">
    <source>
        <dbReference type="ARBA" id="ARBA00005695"/>
    </source>
</evidence>
<dbReference type="Pfam" id="PF00496">
    <property type="entry name" value="SBP_bac_5"/>
    <property type="match status" value="1"/>
</dbReference>
<keyword evidence="4 6" id="KW-0732">Signal</keyword>
<keyword evidence="3" id="KW-0813">Transport</keyword>
<dbReference type="PANTHER" id="PTHR30290:SF10">
    <property type="entry name" value="PERIPLASMIC OLIGOPEPTIDE-BINDING PROTEIN-RELATED"/>
    <property type="match status" value="1"/>
</dbReference>
<sequence>MTQPKKPFLVILAMLMALTFAGCTSGGGNDASQTKQESTEGESKENTGEKEASGKQAVMRLSGMSAETFNQHTSDSAETSKLMEYINGSLLELIYDEATDNVKFVPNQAVDLPVTSDNKTWTFKLKEGLKWTDGTPITAHDYEYSYQMLLDPKLVNRNAFILFDSIPVVSANKYFKGEAKWEEVGIKAKDDLTLEIVLEIEMPEVDVFSVFAGGGSTSPIHKQLYEAGMNADRTATTYGTTLEQVPSSGTYRLTEWVRDQYRIFEKNSDAPLKDVYTPDRIESRVVSESSTRMQLWEKGEIESVSISGEQFDKYGDDPRVVYTEAKSVWGFYVNTESKKNPILANSDLRKALYYGIDRDKLSKGIFKTFKSAPYYISTICMVGDYRNGEKYRDTEVAKAILPEGIGYDPELAKEYFDKAYAANGNKKITIEITYFDAQETMKQTAEVTEELYENLFGKDRIDIKLRAMPPSAAYDAYRDGDFELGIGSITQNAFNPWSSMKAWRTDFPNRSHRFSSPEFDELQKRTTTGDLLLKPEERLQALVEMEKMLLDYVPQIPLFQNDNAMLYQDRIELAAKGKFFPEVEFAQMQSIIHD</sequence>
<evidence type="ECO:0000256" key="5">
    <source>
        <dbReference type="SAM" id="MobiDB-lite"/>
    </source>
</evidence>
<dbReference type="PROSITE" id="PS51257">
    <property type="entry name" value="PROKAR_LIPOPROTEIN"/>
    <property type="match status" value="1"/>
</dbReference>
<dbReference type="PANTHER" id="PTHR30290">
    <property type="entry name" value="PERIPLASMIC BINDING COMPONENT OF ABC TRANSPORTER"/>
    <property type="match status" value="1"/>
</dbReference>
<evidence type="ECO:0000313" key="8">
    <source>
        <dbReference type="EMBL" id="RJG20374.1"/>
    </source>
</evidence>
<comment type="similarity">
    <text evidence="2">Belongs to the bacterial solute-binding protein 5 family.</text>
</comment>
<dbReference type="EMBL" id="QYZD01000037">
    <property type="protein sequence ID" value="RJG20374.1"/>
    <property type="molecule type" value="Genomic_DNA"/>
</dbReference>
<feature type="compositionally biased region" description="Basic and acidic residues" evidence="5">
    <location>
        <begin position="37"/>
        <end position="53"/>
    </location>
</feature>
<dbReference type="RefSeq" id="WP_119796153.1">
    <property type="nucleotide sequence ID" value="NZ_QYZD01000037.1"/>
</dbReference>
<dbReference type="Gene3D" id="3.10.105.10">
    <property type="entry name" value="Dipeptide-binding Protein, Domain 3"/>
    <property type="match status" value="1"/>
</dbReference>